<dbReference type="InterPro" id="IPR000719">
    <property type="entry name" value="Prot_kinase_dom"/>
</dbReference>
<dbReference type="PROSITE" id="PS50011">
    <property type="entry name" value="PROTEIN_KINASE_DOM"/>
    <property type="match status" value="1"/>
</dbReference>
<accession>A0AA36C460</accession>
<evidence type="ECO:0000256" key="2">
    <source>
        <dbReference type="ARBA" id="ARBA00022741"/>
    </source>
</evidence>
<dbReference type="AlphaFoldDB" id="A0AA36C460"/>
<dbReference type="Proteomes" id="UP001177023">
    <property type="component" value="Unassembled WGS sequence"/>
</dbReference>
<comment type="caution">
    <text evidence="7">The sequence shown here is derived from an EMBL/GenBank/DDBJ whole genome shotgun (WGS) entry which is preliminary data.</text>
</comment>
<feature type="binding site" evidence="5">
    <location>
        <position position="30"/>
    </location>
    <ligand>
        <name>ATP</name>
        <dbReference type="ChEBI" id="CHEBI:30616"/>
    </ligand>
</feature>
<feature type="non-terminal residue" evidence="7">
    <location>
        <position position="1"/>
    </location>
</feature>
<proteinExistence type="predicted"/>
<dbReference type="PROSITE" id="PS00107">
    <property type="entry name" value="PROTEIN_KINASE_ATP"/>
    <property type="match status" value="1"/>
</dbReference>
<keyword evidence="1" id="KW-0808">Transferase</keyword>
<dbReference type="CDD" id="cd00180">
    <property type="entry name" value="PKc"/>
    <property type="match status" value="1"/>
</dbReference>
<keyword evidence="3" id="KW-0418">Kinase</keyword>
<dbReference type="Gene3D" id="1.10.510.10">
    <property type="entry name" value="Transferase(Phosphotransferase) domain 1"/>
    <property type="match status" value="2"/>
</dbReference>
<reference evidence="7" key="1">
    <citation type="submission" date="2023-06" db="EMBL/GenBank/DDBJ databases">
        <authorList>
            <person name="Delattre M."/>
        </authorList>
    </citation>
    <scope>NUCLEOTIDE SEQUENCE</scope>
    <source>
        <strain evidence="7">AF72</strain>
    </source>
</reference>
<name>A0AA36C460_9BILA</name>
<evidence type="ECO:0000313" key="7">
    <source>
        <dbReference type="EMBL" id="CAJ0557792.1"/>
    </source>
</evidence>
<gene>
    <name evidence="7" type="ORF">MSPICULIGERA_LOCUS544</name>
</gene>
<dbReference type="EMBL" id="CATQJA010000105">
    <property type="protein sequence ID" value="CAJ0557792.1"/>
    <property type="molecule type" value="Genomic_DNA"/>
</dbReference>
<sequence>MEIRSRTIGRGGFGAVYEVEGHSKRLVVKKLNCSTAEFDKELKTLKLLMHENIVRFYEQPENYPTDDTSQFSIFMEYCECGTLYSVIIDPEIVYTDGTIVFWATGLFDALKYMEEKRIVHYDIKPEKQERVVPIEQRVKCDIYGMGLVVWEAMTRRPFLRKEKYYNQEDQQGNTPGAQILSLVQKACEEDFQKRPTASEVLTLLENLAINIGPNVAGKSA</sequence>
<keyword evidence="4 5" id="KW-0067">ATP-binding</keyword>
<evidence type="ECO:0000256" key="3">
    <source>
        <dbReference type="ARBA" id="ARBA00022777"/>
    </source>
</evidence>
<evidence type="ECO:0000313" key="8">
    <source>
        <dbReference type="Proteomes" id="UP001177023"/>
    </source>
</evidence>
<dbReference type="GO" id="GO:0004674">
    <property type="term" value="F:protein serine/threonine kinase activity"/>
    <property type="evidence" value="ECO:0007669"/>
    <property type="project" value="TreeGrafter"/>
</dbReference>
<evidence type="ECO:0000256" key="4">
    <source>
        <dbReference type="ARBA" id="ARBA00022840"/>
    </source>
</evidence>
<dbReference type="Pfam" id="PF00069">
    <property type="entry name" value="Pkinase"/>
    <property type="match status" value="1"/>
</dbReference>
<dbReference type="PANTHER" id="PTHR44329">
    <property type="entry name" value="SERINE/THREONINE-PROTEIN KINASE TNNI3K-RELATED"/>
    <property type="match status" value="1"/>
</dbReference>
<evidence type="ECO:0000259" key="6">
    <source>
        <dbReference type="PROSITE" id="PS50011"/>
    </source>
</evidence>
<dbReference type="PANTHER" id="PTHR44329:SF288">
    <property type="entry name" value="MITOGEN-ACTIVATED PROTEIN KINASE KINASE KINASE 20"/>
    <property type="match status" value="1"/>
</dbReference>
<dbReference type="InterPro" id="IPR011009">
    <property type="entry name" value="Kinase-like_dom_sf"/>
</dbReference>
<feature type="domain" description="Protein kinase" evidence="6">
    <location>
        <begin position="2"/>
        <end position="220"/>
    </location>
</feature>
<keyword evidence="2 5" id="KW-0547">Nucleotide-binding</keyword>
<organism evidence="7 8">
    <name type="scientific">Mesorhabditis spiculigera</name>
    <dbReference type="NCBI Taxonomy" id="96644"/>
    <lineage>
        <taxon>Eukaryota</taxon>
        <taxon>Metazoa</taxon>
        <taxon>Ecdysozoa</taxon>
        <taxon>Nematoda</taxon>
        <taxon>Chromadorea</taxon>
        <taxon>Rhabditida</taxon>
        <taxon>Rhabditina</taxon>
        <taxon>Rhabditomorpha</taxon>
        <taxon>Rhabditoidea</taxon>
        <taxon>Rhabditidae</taxon>
        <taxon>Mesorhabditinae</taxon>
        <taxon>Mesorhabditis</taxon>
    </lineage>
</organism>
<dbReference type="InterPro" id="IPR051681">
    <property type="entry name" value="Ser/Thr_Kinases-Pseudokinases"/>
</dbReference>
<dbReference type="SUPFAM" id="SSF56112">
    <property type="entry name" value="Protein kinase-like (PK-like)"/>
    <property type="match status" value="1"/>
</dbReference>
<evidence type="ECO:0000256" key="1">
    <source>
        <dbReference type="ARBA" id="ARBA00022679"/>
    </source>
</evidence>
<keyword evidence="8" id="KW-1185">Reference proteome</keyword>
<evidence type="ECO:0000256" key="5">
    <source>
        <dbReference type="PROSITE-ProRule" id="PRU10141"/>
    </source>
</evidence>
<dbReference type="InterPro" id="IPR017441">
    <property type="entry name" value="Protein_kinase_ATP_BS"/>
</dbReference>
<dbReference type="GO" id="GO:0005524">
    <property type="term" value="F:ATP binding"/>
    <property type="evidence" value="ECO:0007669"/>
    <property type="project" value="UniProtKB-UniRule"/>
</dbReference>
<protein>
    <recommendedName>
        <fullName evidence="6">Protein kinase domain-containing protein</fullName>
    </recommendedName>
</protein>